<organism evidence="2 3">
    <name type="scientific">Menidia menidia</name>
    <name type="common">Atlantic silverside</name>
    <dbReference type="NCBI Taxonomy" id="238744"/>
    <lineage>
        <taxon>Eukaryota</taxon>
        <taxon>Metazoa</taxon>
        <taxon>Chordata</taxon>
        <taxon>Craniata</taxon>
        <taxon>Vertebrata</taxon>
        <taxon>Euteleostomi</taxon>
        <taxon>Actinopterygii</taxon>
        <taxon>Neopterygii</taxon>
        <taxon>Teleostei</taxon>
        <taxon>Neoteleostei</taxon>
        <taxon>Acanthomorphata</taxon>
        <taxon>Ovalentaria</taxon>
        <taxon>Atherinomorphae</taxon>
        <taxon>Atheriniformes</taxon>
        <taxon>Atherinopsidae</taxon>
        <taxon>Menidiinae</taxon>
        <taxon>Menidia</taxon>
    </lineage>
</organism>
<keyword evidence="3" id="KW-1185">Reference proteome</keyword>
<comment type="caution">
    <text evidence="2">The sequence shown here is derived from an EMBL/GenBank/DDBJ whole genome shotgun (WGS) entry which is preliminary data.</text>
</comment>
<dbReference type="OrthoDB" id="8952220at2759"/>
<feature type="compositionally biased region" description="Low complexity" evidence="1">
    <location>
        <begin position="9"/>
        <end position="23"/>
    </location>
</feature>
<sequence>MNQIEEGKSSSSSSDTIILSSDSQTARSHWPTEFQIPNFTYFVEMQFRSANQAFISNGILLSPGHKPKSDILENKCLPAYGVKKLRKAEEPFCTPYPAGQTEDSLKGERLLLLSEVKKRHNDKVVKEKNGLDPVTQEAESRQRQAHGHGIQDPMARIFHCGRGKCFLNIF</sequence>
<feature type="region of interest" description="Disordered" evidence="1">
    <location>
        <begin position="127"/>
        <end position="149"/>
    </location>
</feature>
<dbReference type="AlphaFoldDB" id="A0A8S4AHE1"/>
<feature type="region of interest" description="Disordered" evidence="1">
    <location>
        <begin position="1"/>
        <end position="24"/>
    </location>
</feature>
<protein>
    <submittedName>
        <fullName evidence="2">(Atlantic silverside) hypothetical protein</fullName>
    </submittedName>
</protein>
<name>A0A8S4AHE1_9TELE</name>
<evidence type="ECO:0000313" key="2">
    <source>
        <dbReference type="EMBL" id="CAG5871601.1"/>
    </source>
</evidence>
<accession>A0A8S4AHE1</accession>
<reference evidence="2" key="1">
    <citation type="submission" date="2021-05" db="EMBL/GenBank/DDBJ databases">
        <authorList>
            <person name="Tigano A."/>
        </authorList>
    </citation>
    <scope>NUCLEOTIDE SEQUENCE</scope>
</reference>
<dbReference type="Proteomes" id="UP000677803">
    <property type="component" value="Unassembled WGS sequence"/>
</dbReference>
<evidence type="ECO:0000313" key="3">
    <source>
        <dbReference type="Proteomes" id="UP000677803"/>
    </source>
</evidence>
<gene>
    <name evidence="2" type="ORF">MMEN_LOCUS4921</name>
</gene>
<dbReference type="EMBL" id="CAJRST010004446">
    <property type="protein sequence ID" value="CAG5871601.1"/>
    <property type="molecule type" value="Genomic_DNA"/>
</dbReference>
<proteinExistence type="predicted"/>
<evidence type="ECO:0000256" key="1">
    <source>
        <dbReference type="SAM" id="MobiDB-lite"/>
    </source>
</evidence>